<reference evidence="2" key="1">
    <citation type="journal article" date="2019" name="Int. J. Syst. Evol. Microbiol.">
        <title>The Global Catalogue of Microorganisms (GCM) 10K type strain sequencing project: providing services to taxonomists for standard genome sequencing and annotation.</title>
        <authorList>
            <consortium name="The Broad Institute Genomics Platform"/>
            <consortium name="The Broad Institute Genome Sequencing Center for Infectious Disease"/>
            <person name="Wu L."/>
            <person name="Ma J."/>
        </authorList>
    </citation>
    <scope>NUCLEOTIDE SEQUENCE [LARGE SCALE GENOMIC DNA]</scope>
    <source>
        <strain evidence="2">KCTC 32239</strain>
    </source>
</reference>
<protein>
    <submittedName>
        <fullName evidence="1">Uncharacterized protein</fullName>
    </submittedName>
</protein>
<proteinExistence type="predicted"/>
<evidence type="ECO:0000313" key="1">
    <source>
        <dbReference type="EMBL" id="GGY72236.1"/>
    </source>
</evidence>
<name>A0ABQ3B2Q7_9GAMM</name>
<organism evidence="1 2">
    <name type="scientific">Cellvibrio zantedeschiae</name>
    <dbReference type="NCBI Taxonomy" id="1237077"/>
    <lineage>
        <taxon>Bacteria</taxon>
        <taxon>Pseudomonadati</taxon>
        <taxon>Pseudomonadota</taxon>
        <taxon>Gammaproteobacteria</taxon>
        <taxon>Cellvibrionales</taxon>
        <taxon>Cellvibrionaceae</taxon>
        <taxon>Cellvibrio</taxon>
    </lineage>
</organism>
<dbReference type="Proteomes" id="UP000619761">
    <property type="component" value="Unassembled WGS sequence"/>
</dbReference>
<dbReference type="EMBL" id="BMYZ01000001">
    <property type="protein sequence ID" value="GGY72236.1"/>
    <property type="molecule type" value="Genomic_DNA"/>
</dbReference>
<comment type="caution">
    <text evidence="1">The sequence shown here is derived from an EMBL/GenBank/DDBJ whole genome shotgun (WGS) entry which is preliminary data.</text>
</comment>
<sequence length="141" mass="15895">MLTWISHHTESNTVHAVSVAETSENAVCQIIEASAEKAIQILKENIQDNSLYLLFEWDANQAKLNIVVTDASKKLDSPQSVCCTFSSLAVELARESEEQRLGYTESVKFWLHDYLTTCTAFFNYSLVAIFHSSSRDNTELL</sequence>
<evidence type="ECO:0000313" key="2">
    <source>
        <dbReference type="Proteomes" id="UP000619761"/>
    </source>
</evidence>
<gene>
    <name evidence="1" type="ORF">GCM10011613_16490</name>
</gene>
<accession>A0ABQ3B2Q7</accession>
<keyword evidence="2" id="KW-1185">Reference proteome</keyword>
<dbReference type="RefSeq" id="WP_189417458.1">
    <property type="nucleotide sequence ID" value="NZ_BMYZ01000001.1"/>
</dbReference>